<dbReference type="InterPro" id="IPR016181">
    <property type="entry name" value="Acyl_CoA_acyltransferase"/>
</dbReference>
<dbReference type="EMBL" id="VIVK01000001">
    <property type="protein sequence ID" value="TWD79256.1"/>
    <property type="molecule type" value="Genomic_DNA"/>
</dbReference>
<dbReference type="Proteomes" id="UP000318380">
    <property type="component" value="Unassembled WGS sequence"/>
</dbReference>
<feature type="domain" description="N-acetyltransferase" evidence="1">
    <location>
        <begin position="16"/>
        <end position="179"/>
    </location>
</feature>
<keyword evidence="3" id="KW-1185">Reference proteome</keyword>
<dbReference type="InterPro" id="IPR000182">
    <property type="entry name" value="GNAT_dom"/>
</dbReference>
<dbReference type="Pfam" id="PF13673">
    <property type="entry name" value="Acetyltransf_10"/>
    <property type="match status" value="1"/>
</dbReference>
<sequence length="183" mass="20768">MPDQITLRRYGVDQLEVIRPTLVSLYAEVYEKEIGEDPFFSVDRFQGRLSGHSKRPRWEAVVAFDGGEAAGYAYAAALPSGTAWWSHMLEPLPEAETTETGRRTMALYELMVGRHWRGTGLAQRIHEALLAERSEERATLLVESTHPKVRALYESWGYERIGDQQPFADAPIYATMLRPLAQD</sequence>
<dbReference type="Gene3D" id="3.40.630.30">
    <property type="match status" value="1"/>
</dbReference>
<keyword evidence="2" id="KW-0808">Transferase</keyword>
<proteinExistence type="predicted"/>
<gene>
    <name evidence="2" type="ORF">FB561_0312</name>
</gene>
<evidence type="ECO:0000313" key="3">
    <source>
        <dbReference type="Proteomes" id="UP000318380"/>
    </source>
</evidence>
<dbReference type="RefSeq" id="WP_170284552.1">
    <property type="nucleotide sequence ID" value="NZ_VIVK01000001.1"/>
</dbReference>
<reference evidence="2 3" key="1">
    <citation type="submission" date="2019-06" db="EMBL/GenBank/DDBJ databases">
        <title>Sequencing the genomes of 1000 actinobacteria strains.</title>
        <authorList>
            <person name="Klenk H.-P."/>
        </authorList>
    </citation>
    <scope>NUCLEOTIDE SEQUENCE [LARGE SCALE GENOMIC DNA]</scope>
    <source>
        <strain evidence="2 3">DSM 24683</strain>
    </source>
</reference>
<evidence type="ECO:0000259" key="1">
    <source>
        <dbReference type="PROSITE" id="PS51186"/>
    </source>
</evidence>
<name>A0A561BK54_9ACTN</name>
<organism evidence="2 3">
    <name type="scientific">Kribbella amoyensis</name>
    <dbReference type="NCBI Taxonomy" id="996641"/>
    <lineage>
        <taxon>Bacteria</taxon>
        <taxon>Bacillati</taxon>
        <taxon>Actinomycetota</taxon>
        <taxon>Actinomycetes</taxon>
        <taxon>Propionibacteriales</taxon>
        <taxon>Kribbellaceae</taxon>
        <taxon>Kribbella</taxon>
    </lineage>
</organism>
<comment type="caution">
    <text evidence="2">The sequence shown here is derived from an EMBL/GenBank/DDBJ whole genome shotgun (WGS) entry which is preliminary data.</text>
</comment>
<dbReference type="GO" id="GO:0016747">
    <property type="term" value="F:acyltransferase activity, transferring groups other than amino-acyl groups"/>
    <property type="evidence" value="ECO:0007669"/>
    <property type="project" value="InterPro"/>
</dbReference>
<dbReference type="SUPFAM" id="SSF55729">
    <property type="entry name" value="Acyl-CoA N-acyltransferases (Nat)"/>
    <property type="match status" value="1"/>
</dbReference>
<accession>A0A561BK54</accession>
<dbReference type="PROSITE" id="PS51186">
    <property type="entry name" value="GNAT"/>
    <property type="match status" value="1"/>
</dbReference>
<protein>
    <submittedName>
        <fullName evidence="2">Acetyltransferase (GNAT) family protein</fullName>
    </submittedName>
</protein>
<dbReference type="AlphaFoldDB" id="A0A561BK54"/>
<evidence type="ECO:0000313" key="2">
    <source>
        <dbReference type="EMBL" id="TWD79256.1"/>
    </source>
</evidence>